<evidence type="ECO:0000313" key="2">
    <source>
        <dbReference type="Proteomes" id="UP000041770"/>
    </source>
</evidence>
<dbReference type="Proteomes" id="UP000041770">
    <property type="component" value="Unassembled WGS sequence"/>
</dbReference>
<organism evidence="1 2">
    <name type="scientific">Vibrio cholerae</name>
    <dbReference type="NCBI Taxonomy" id="666"/>
    <lineage>
        <taxon>Bacteria</taxon>
        <taxon>Pseudomonadati</taxon>
        <taxon>Pseudomonadota</taxon>
        <taxon>Gammaproteobacteria</taxon>
        <taxon>Vibrionales</taxon>
        <taxon>Vibrionaceae</taxon>
        <taxon>Vibrio</taxon>
    </lineage>
</organism>
<sequence length="160" mass="16951">MMPSILALISSSIAGDSNCPFRASRTDSLWLISTSAVCIFSTKGCFSGSSAVAPPNIASMPPKEDWLITSTSESKVGLKSTLAITGCKSRFNAPFISLLRKRSILASVKNCSIIRFLMAALKSSKRAGITPEPYSPGTFSNSIWMASQLVIAPEKANSPA</sequence>
<accession>A0A656AJD2</accession>
<evidence type="ECO:0000313" key="1">
    <source>
        <dbReference type="EMBL" id="CSD11599.1"/>
    </source>
</evidence>
<proteinExistence type="predicted"/>
<reference evidence="1 2" key="1">
    <citation type="submission" date="2015-07" db="EMBL/GenBank/DDBJ databases">
        <authorList>
            <consortium name="Pathogen Informatics"/>
        </authorList>
    </citation>
    <scope>NUCLEOTIDE SEQUENCE [LARGE SCALE GENOMIC DNA]</scope>
    <source>
        <strain evidence="1 2">A316</strain>
    </source>
</reference>
<protein>
    <submittedName>
        <fullName evidence="1">Uncharacterized protein</fullName>
    </submittedName>
</protein>
<name>A0A656AJD2_VIBCL</name>
<dbReference type="EMBL" id="CWQY01000028">
    <property type="protein sequence ID" value="CSD11599.1"/>
    <property type="molecule type" value="Genomic_DNA"/>
</dbReference>
<gene>
    <name evidence="1" type="ORF">ERS013200_03224</name>
</gene>
<dbReference type="AlphaFoldDB" id="A0A656AJD2"/>